<organism evidence="1">
    <name type="scientific">marine metagenome</name>
    <dbReference type="NCBI Taxonomy" id="408172"/>
    <lineage>
        <taxon>unclassified sequences</taxon>
        <taxon>metagenomes</taxon>
        <taxon>ecological metagenomes</taxon>
    </lineage>
</organism>
<gene>
    <name evidence="1" type="ORF">METZ01_LOCUS171604</name>
</gene>
<evidence type="ECO:0000313" key="1">
    <source>
        <dbReference type="EMBL" id="SVB18750.1"/>
    </source>
</evidence>
<reference evidence="1" key="1">
    <citation type="submission" date="2018-05" db="EMBL/GenBank/DDBJ databases">
        <authorList>
            <person name="Lanie J.A."/>
            <person name="Ng W.-L."/>
            <person name="Kazmierczak K.M."/>
            <person name="Andrzejewski T.M."/>
            <person name="Davidsen T.M."/>
            <person name="Wayne K.J."/>
            <person name="Tettelin H."/>
            <person name="Glass J.I."/>
            <person name="Rusch D."/>
            <person name="Podicherti R."/>
            <person name="Tsui H.-C.T."/>
            <person name="Winkler M.E."/>
        </authorList>
    </citation>
    <scope>NUCLEOTIDE SEQUENCE</scope>
</reference>
<sequence>MSVITLPPQLAEIALDLWIYINGLS</sequence>
<protein>
    <submittedName>
        <fullName evidence="1">Uncharacterized protein</fullName>
    </submittedName>
</protein>
<dbReference type="AlphaFoldDB" id="A0A382BY67"/>
<name>A0A382BY67_9ZZZZ</name>
<accession>A0A382BY67</accession>
<dbReference type="EMBL" id="UINC01031931">
    <property type="protein sequence ID" value="SVB18750.1"/>
    <property type="molecule type" value="Genomic_DNA"/>
</dbReference>
<proteinExistence type="predicted"/>